<dbReference type="Proteomes" id="UP000245711">
    <property type="component" value="Chromosome"/>
</dbReference>
<dbReference type="SMART" id="SM00240">
    <property type="entry name" value="FHA"/>
    <property type="match status" value="1"/>
</dbReference>
<dbReference type="Pfam" id="PF00498">
    <property type="entry name" value="FHA"/>
    <property type="match status" value="1"/>
</dbReference>
<keyword evidence="1" id="KW-0597">Phosphoprotein</keyword>
<feature type="domain" description="FHA" evidence="3">
    <location>
        <begin position="49"/>
        <end position="98"/>
    </location>
</feature>
<sequence length="124" mass="13603">MNLTDLPPREHLPGQRSGGDQRWPGPQLVVIRGPGPTKGVALPLDRDLTALGSHPDAEIVLRHGTVSRRHARIRRDGERYVVCDSGSLTGTYVNRLPVDCADLAAGDEIRIGVFRMLFQLPDAF</sequence>
<evidence type="ECO:0000259" key="3">
    <source>
        <dbReference type="PROSITE" id="PS50006"/>
    </source>
</evidence>
<dbReference type="RefSeq" id="WP_109334968.1">
    <property type="nucleotide sequence ID" value="NZ_CP021354.1"/>
</dbReference>
<name>A0A2S2C3I7_9NOCA</name>
<dbReference type="SUPFAM" id="SSF49879">
    <property type="entry name" value="SMAD/FHA domain"/>
    <property type="match status" value="1"/>
</dbReference>
<dbReference type="PROSITE" id="PS50006">
    <property type="entry name" value="FHA_DOMAIN"/>
    <property type="match status" value="1"/>
</dbReference>
<protein>
    <submittedName>
        <fullName evidence="4">Forkhead-associated protein</fullName>
    </submittedName>
</protein>
<evidence type="ECO:0000313" key="4">
    <source>
        <dbReference type="EMBL" id="AWK75440.1"/>
    </source>
</evidence>
<dbReference type="OrthoDB" id="9815925at2"/>
<dbReference type="Gene3D" id="2.60.200.20">
    <property type="match status" value="1"/>
</dbReference>
<dbReference type="EMBL" id="CP021354">
    <property type="protein sequence ID" value="AWK75440.1"/>
    <property type="molecule type" value="Genomic_DNA"/>
</dbReference>
<dbReference type="KEGG" id="roz:CBI38_09690"/>
<dbReference type="InterPro" id="IPR008984">
    <property type="entry name" value="SMAD_FHA_dom_sf"/>
</dbReference>
<evidence type="ECO:0000256" key="1">
    <source>
        <dbReference type="ARBA" id="ARBA00022553"/>
    </source>
</evidence>
<feature type="region of interest" description="Disordered" evidence="2">
    <location>
        <begin position="1"/>
        <end position="26"/>
    </location>
</feature>
<dbReference type="AlphaFoldDB" id="A0A2S2C3I7"/>
<dbReference type="InterPro" id="IPR000253">
    <property type="entry name" value="FHA_dom"/>
</dbReference>
<evidence type="ECO:0000313" key="5">
    <source>
        <dbReference type="Proteomes" id="UP000245711"/>
    </source>
</evidence>
<organism evidence="4 5">
    <name type="scientific">Rhodococcus oxybenzonivorans</name>
    <dbReference type="NCBI Taxonomy" id="1990687"/>
    <lineage>
        <taxon>Bacteria</taxon>
        <taxon>Bacillati</taxon>
        <taxon>Actinomycetota</taxon>
        <taxon>Actinomycetes</taxon>
        <taxon>Mycobacteriales</taxon>
        <taxon>Nocardiaceae</taxon>
        <taxon>Rhodococcus</taxon>
    </lineage>
</organism>
<accession>A0A2S2C3I7</accession>
<reference evidence="4 5" key="1">
    <citation type="submission" date="2017-05" db="EMBL/GenBank/DDBJ databases">
        <title>Isolation of Rhodococcus sp. S2-17 biodegrading of BP-3.</title>
        <authorList>
            <person name="Lee Y."/>
            <person name="Kim K.H."/>
            <person name="Chun B.H."/>
            <person name="Jung H.S."/>
            <person name="Jeon C.O."/>
        </authorList>
    </citation>
    <scope>NUCLEOTIDE SEQUENCE [LARGE SCALE GENOMIC DNA]</scope>
    <source>
        <strain evidence="4 5">S2-17</strain>
    </source>
</reference>
<evidence type="ECO:0000256" key="2">
    <source>
        <dbReference type="SAM" id="MobiDB-lite"/>
    </source>
</evidence>
<proteinExistence type="predicted"/>
<gene>
    <name evidence="4" type="ORF">CBI38_09690</name>
</gene>
<keyword evidence="5" id="KW-1185">Reference proteome</keyword>